<comment type="caution">
    <text evidence="2">The sequence shown here is derived from an EMBL/GenBank/DDBJ whole genome shotgun (WGS) entry which is preliminary data.</text>
</comment>
<feature type="transmembrane region" description="Helical" evidence="1">
    <location>
        <begin position="206"/>
        <end position="222"/>
    </location>
</feature>
<organism evidence="2 3">
    <name type="scientific">Companilactobacillus nantensis DSM 16982</name>
    <dbReference type="NCBI Taxonomy" id="1423774"/>
    <lineage>
        <taxon>Bacteria</taxon>
        <taxon>Bacillati</taxon>
        <taxon>Bacillota</taxon>
        <taxon>Bacilli</taxon>
        <taxon>Lactobacillales</taxon>
        <taxon>Lactobacillaceae</taxon>
        <taxon>Companilactobacillus</taxon>
    </lineage>
</organism>
<dbReference type="Proteomes" id="UP000051302">
    <property type="component" value="Unassembled WGS sequence"/>
</dbReference>
<dbReference type="AlphaFoldDB" id="A0A0R1WDE8"/>
<feature type="transmembrane region" description="Helical" evidence="1">
    <location>
        <begin position="308"/>
        <end position="329"/>
    </location>
</feature>
<keyword evidence="1" id="KW-0472">Membrane</keyword>
<dbReference type="PATRIC" id="fig|1423774.3.peg.941"/>
<feature type="transmembrane region" description="Helical" evidence="1">
    <location>
        <begin position="141"/>
        <end position="162"/>
    </location>
</feature>
<feature type="transmembrane region" description="Helical" evidence="1">
    <location>
        <begin position="521"/>
        <end position="539"/>
    </location>
</feature>
<feature type="transmembrane region" description="Helical" evidence="1">
    <location>
        <begin position="359"/>
        <end position="382"/>
    </location>
</feature>
<feature type="transmembrane region" description="Helical" evidence="1">
    <location>
        <begin position="448"/>
        <end position="469"/>
    </location>
</feature>
<evidence type="ECO:0000313" key="2">
    <source>
        <dbReference type="EMBL" id="KRM15807.1"/>
    </source>
</evidence>
<gene>
    <name evidence="2" type="ORF">FD31_GL000905</name>
</gene>
<feature type="transmembrane region" description="Helical" evidence="1">
    <location>
        <begin position="476"/>
        <end position="493"/>
    </location>
</feature>
<dbReference type="EMBL" id="AZFV01000019">
    <property type="protein sequence ID" value="KRM15807.1"/>
    <property type="molecule type" value="Genomic_DNA"/>
</dbReference>
<evidence type="ECO:0000256" key="1">
    <source>
        <dbReference type="SAM" id="Phobius"/>
    </source>
</evidence>
<keyword evidence="1" id="KW-0812">Transmembrane</keyword>
<name>A0A0R1WDE8_9LACO</name>
<protein>
    <submittedName>
        <fullName evidence="2">ABC transporter, permease protein</fullName>
    </submittedName>
</protein>
<reference evidence="2 3" key="1">
    <citation type="journal article" date="2015" name="Genome Announc.">
        <title>Expanding the biotechnology potential of lactobacilli through comparative genomics of 213 strains and associated genera.</title>
        <authorList>
            <person name="Sun Z."/>
            <person name="Harris H.M."/>
            <person name="McCann A."/>
            <person name="Guo C."/>
            <person name="Argimon S."/>
            <person name="Zhang W."/>
            <person name="Yang X."/>
            <person name="Jeffery I.B."/>
            <person name="Cooney J.C."/>
            <person name="Kagawa T.F."/>
            <person name="Liu W."/>
            <person name="Song Y."/>
            <person name="Salvetti E."/>
            <person name="Wrobel A."/>
            <person name="Rasinkangas P."/>
            <person name="Parkhill J."/>
            <person name="Rea M.C."/>
            <person name="O'Sullivan O."/>
            <person name="Ritari J."/>
            <person name="Douillard F.P."/>
            <person name="Paul Ross R."/>
            <person name="Yang R."/>
            <person name="Briner A.E."/>
            <person name="Felis G.E."/>
            <person name="de Vos W.M."/>
            <person name="Barrangou R."/>
            <person name="Klaenhammer T.R."/>
            <person name="Caufield P.W."/>
            <person name="Cui Y."/>
            <person name="Zhang H."/>
            <person name="O'Toole P.W."/>
        </authorList>
    </citation>
    <scope>NUCLEOTIDE SEQUENCE [LARGE SCALE GENOMIC DNA]</scope>
    <source>
        <strain evidence="2 3">DSM 16982</strain>
    </source>
</reference>
<keyword evidence="1" id="KW-1133">Transmembrane helix</keyword>
<feature type="transmembrane region" description="Helical" evidence="1">
    <location>
        <begin position="90"/>
        <end position="112"/>
    </location>
</feature>
<evidence type="ECO:0000313" key="3">
    <source>
        <dbReference type="Proteomes" id="UP000051302"/>
    </source>
</evidence>
<proteinExistence type="predicted"/>
<feature type="transmembrane region" description="Helical" evidence="1">
    <location>
        <begin position="174"/>
        <end position="194"/>
    </location>
</feature>
<dbReference type="STRING" id="1423774.FD31_GL000905"/>
<sequence>MILRTGALVMRSERFQKTFFLTRFSFKRDWLKLTIWALVLISLFVGVAAKFTGLYGSKSAVDQIIKTLKTPAMISLFGKMPAGPYTTADVFASEMTVFMAIIAAVMNFYFVIHNTRGEEESGILEMIQAHPVGRLSNLTAALLESFIFNFGIGLVYALGLQFANLTGTDLNGNFLLGLGLGAVGFMFASIAAVVAQLTDNSRTATIFSYLIFGIMYIARMITDVSHPKYTWFVPMGWVEKFSTYKDNNWLPVFLMLGLSLVLVILAFYLNSHRDIGSGMIATRPGRATASAFLRGPLSLFWRLNRVSIIVWFFGIMILGATYGSVFNTIGDILKTNPMLKQLLNTKAINAANVLIIKEFLAILMIVFAALALVPGISLINYLKSGESKGYLEIIHSTETSRFKLFFSILGLATVTSIAVLFAGIYGLYAGGNAVMTHHIAMSVFMRGFYGYLSPLLLMLGISAFLIGWLPKLTTLNYGYLVLAFFVQYFGKLLKLPDWTEKLTPFGFIKHVPVSNFDVPTFWWQIAIAVLLVIVGYIGYRRRDLIIN</sequence>
<accession>A0A0R1WDE8</accession>
<keyword evidence="3" id="KW-1185">Reference proteome</keyword>
<feature type="transmembrane region" description="Helical" evidence="1">
    <location>
        <begin position="402"/>
        <end position="428"/>
    </location>
</feature>
<feature type="transmembrane region" description="Helical" evidence="1">
    <location>
        <begin position="249"/>
        <end position="269"/>
    </location>
</feature>